<evidence type="ECO:0000256" key="2">
    <source>
        <dbReference type="SAM" id="MobiDB-lite"/>
    </source>
</evidence>
<dbReference type="EMBL" id="HBIZ01004645">
    <property type="protein sequence ID" value="CAE0750023.1"/>
    <property type="molecule type" value="Transcribed_RNA"/>
</dbReference>
<reference evidence="3" key="1">
    <citation type="submission" date="2021-01" db="EMBL/GenBank/DDBJ databases">
        <authorList>
            <person name="Corre E."/>
            <person name="Pelletier E."/>
            <person name="Niang G."/>
            <person name="Scheremetjew M."/>
            <person name="Finn R."/>
            <person name="Kale V."/>
            <person name="Holt S."/>
            <person name="Cochrane G."/>
            <person name="Meng A."/>
            <person name="Brown T."/>
            <person name="Cohen L."/>
        </authorList>
    </citation>
    <scope>NUCLEOTIDE SEQUENCE</scope>
    <source>
        <strain evidence="3">CCMP645</strain>
    </source>
</reference>
<protein>
    <submittedName>
        <fullName evidence="3">Uncharacterized protein</fullName>
    </submittedName>
</protein>
<proteinExistence type="predicted"/>
<feature type="region of interest" description="Disordered" evidence="2">
    <location>
        <begin position="216"/>
        <end position="239"/>
    </location>
</feature>
<organism evidence="3">
    <name type="scientific">Chrysotila carterae</name>
    <name type="common">Marine alga</name>
    <name type="synonym">Syracosphaera carterae</name>
    <dbReference type="NCBI Taxonomy" id="13221"/>
    <lineage>
        <taxon>Eukaryota</taxon>
        <taxon>Haptista</taxon>
        <taxon>Haptophyta</taxon>
        <taxon>Prymnesiophyceae</taxon>
        <taxon>Isochrysidales</taxon>
        <taxon>Isochrysidaceae</taxon>
        <taxon>Chrysotila</taxon>
    </lineage>
</organism>
<evidence type="ECO:0000313" key="3">
    <source>
        <dbReference type="EMBL" id="CAE0750023.1"/>
    </source>
</evidence>
<evidence type="ECO:0000256" key="1">
    <source>
        <dbReference type="SAM" id="Coils"/>
    </source>
</evidence>
<sequence>MAGPSPNLDVRLTRSQSGNILDIDFIGGLAAEGAAAAQQAAAGAPVSALTARAKVAAAMKAKAAAPVAATAGRRLKIAEHRVHKVEVRQKDSGEDEEELVVSNLRPFTLKVAVHDSKGSPLPDCSLPLRAALLYENGLPVKQTSSSEPLLVGETDVVALQGAATFKLRITSLSSHRDKQRFRIQVTPQDEEVARAEPQLTVVTNPMKSVTKLGRASVAGNGSAPQLSQIAPSAEPNGAEPLKRKYRDLLEQQSAQIAALQNAQQTILRELQGVTALAQTALRANGLKQ</sequence>
<feature type="coiled-coil region" evidence="1">
    <location>
        <begin position="242"/>
        <end position="269"/>
    </location>
</feature>
<keyword evidence="1" id="KW-0175">Coiled coil</keyword>
<dbReference type="AlphaFoldDB" id="A0A7S4B0T9"/>
<name>A0A7S4B0T9_CHRCT</name>
<accession>A0A7S4B0T9</accession>
<gene>
    <name evidence="3" type="ORF">PCAR00345_LOCUS2608</name>
</gene>